<dbReference type="InterPro" id="IPR017523">
    <property type="entry name" value="Rv3268"/>
</dbReference>
<dbReference type="Gene3D" id="3.40.50.12780">
    <property type="entry name" value="N-terminal domain of ligase-like"/>
    <property type="match status" value="1"/>
</dbReference>
<gene>
    <name evidence="1" type="ORF">CYJ76_10105</name>
</gene>
<organism evidence="1 2">
    <name type="scientific">Kytococcus schroeteri</name>
    <dbReference type="NCBI Taxonomy" id="138300"/>
    <lineage>
        <taxon>Bacteria</taxon>
        <taxon>Bacillati</taxon>
        <taxon>Actinomycetota</taxon>
        <taxon>Actinomycetes</taxon>
        <taxon>Micrococcales</taxon>
        <taxon>Kytococcaceae</taxon>
        <taxon>Kytococcus</taxon>
    </lineage>
</organism>
<dbReference type="InterPro" id="IPR042099">
    <property type="entry name" value="ANL_N_sf"/>
</dbReference>
<dbReference type="OrthoDB" id="3396763at2"/>
<dbReference type="RefSeq" id="WP_070705130.1">
    <property type="nucleotide sequence ID" value="NZ_JBHLVH010000010.1"/>
</dbReference>
<evidence type="ECO:0000313" key="1">
    <source>
        <dbReference type="EMBL" id="PKZ41013.1"/>
    </source>
</evidence>
<name>A0A2I1P8R3_9MICO</name>
<protein>
    <submittedName>
        <fullName evidence="1">TIGR03089 family protein</fullName>
    </submittedName>
</protein>
<dbReference type="NCBIfam" id="TIGR03089">
    <property type="entry name" value="TIGR03089 family protein"/>
    <property type="match status" value="1"/>
</dbReference>
<proteinExistence type="predicted"/>
<evidence type="ECO:0000313" key="2">
    <source>
        <dbReference type="Proteomes" id="UP000234206"/>
    </source>
</evidence>
<accession>A0A2I1P8R3</accession>
<sequence>MTTPATVLEQLTTDHPHSPRLTCFDDVRGERIELSGAVLVNWVNKAANVLQEEFDAEPGTVVVVDLPRGHWRTAYWVLAVWAVGATVSLDDHEGADVLVTTRPVSDLADDSDEVVAVTLQALARRWPGEDLPSGVFDEAAELASFGDGFTPWHEVSEEDDALVHQGQRWSRAEVLAPQEPGRVLVLCDDPAEQVRTALGVWGAGGSVVTVVSAGPVDTGDARLVAEGVTRTAPGA</sequence>
<dbReference type="EMBL" id="PKIZ01000021">
    <property type="protein sequence ID" value="PKZ41013.1"/>
    <property type="molecule type" value="Genomic_DNA"/>
</dbReference>
<comment type="caution">
    <text evidence="1">The sequence shown here is derived from an EMBL/GenBank/DDBJ whole genome shotgun (WGS) entry which is preliminary data.</text>
</comment>
<dbReference type="SUPFAM" id="SSF56801">
    <property type="entry name" value="Acetyl-CoA synthetase-like"/>
    <property type="match status" value="1"/>
</dbReference>
<dbReference type="AlphaFoldDB" id="A0A2I1P8R3"/>
<reference evidence="1 2" key="1">
    <citation type="submission" date="2017-12" db="EMBL/GenBank/DDBJ databases">
        <title>Phylogenetic diversity of female urinary microbiome.</title>
        <authorList>
            <person name="Thomas-White K."/>
            <person name="Wolfe A.J."/>
        </authorList>
    </citation>
    <scope>NUCLEOTIDE SEQUENCE [LARGE SCALE GENOMIC DNA]</scope>
    <source>
        <strain evidence="1 2">UMB1298</strain>
    </source>
</reference>
<keyword evidence="2" id="KW-1185">Reference proteome</keyword>
<dbReference type="Proteomes" id="UP000234206">
    <property type="component" value="Unassembled WGS sequence"/>
</dbReference>